<name>A0AC61NN81_9BACT</name>
<sequence>MILENLKGYNVILASKSPRRQELLKGLNIDFTTQTKEVEEIFPSSLKPEEVAGYLSELKANAFDEIQENDLVITSDTVVINNGEVLGKPQDREEAYQMIQGLSGRSHQVITGVTIKRKDLIHTFSSTTEVTFCELTEGEIDFYIDQYKPYDKAGAYGIQEWIGYIGIKEIKGSYFNVMGLPVQLLYQALKQI</sequence>
<protein>
    <submittedName>
        <fullName evidence="1">Maf family nucleotide pyrophosphatase</fullName>
    </submittedName>
</protein>
<evidence type="ECO:0000313" key="1">
    <source>
        <dbReference type="EMBL" id="QZE12897.1"/>
    </source>
</evidence>
<reference evidence="1" key="1">
    <citation type="submission" date="2021-08" db="EMBL/GenBank/DDBJ databases">
        <title>Novel anaerobic bacterium isolated from sea squirt in East Sea, Republic of Korea.</title>
        <authorList>
            <person name="Nguyen T.H."/>
            <person name="Li Z."/>
            <person name="Lee Y.-J."/>
            <person name="Ko J."/>
            <person name="Kim S.-G."/>
        </authorList>
    </citation>
    <scope>NUCLEOTIDE SEQUENCE</scope>
    <source>
        <strain evidence="1">KCTC 25031</strain>
    </source>
</reference>
<dbReference type="Proteomes" id="UP000826212">
    <property type="component" value="Chromosome"/>
</dbReference>
<dbReference type="EMBL" id="CP081303">
    <property type="protein sequence ID" value="QZE12897.1"/>
    <property type="molecule type" value="Genomic_DNA"/>
</dbReference>
<organism evidence="1 2">
    <name type="scientific">Halosquirtibacter laminarini</name>
    <dbReference type="NCBI Taxonomy" id="3374600"/>
    <lineage>
        <taxon>Bacteria</taxon>
        <taxon>Pseudomonadati</taxon>
        <taxon>Bacteroidota</taxon>
        <taxon>Bacteroidia</taxon>
        <taxon>Marinilabiliales</taxon>
        <taxon>Prolixibacteraceae</taxon>
        <taxon>Halosquirtibacter</taxon>
    </lineage>
</organism>
<proteinExistence type="predicted"/>
<keyword evidence="2" id="KW-1185">Reference proteome</keyword>
<evidence type="ECO:0000313" key="2">
    <source>
        <dbReference type="Proteomes" id="UP000826212"/>
    </source>
</evidence>
<gene>
    <name evidence="1" type="ORF">K4L44_09885</name>
</gene>
<accession>A0AC61NN81</accession>